<organism evidence="1 2">
    <name type="scientific">Lachnospira multipara</name>
    <dbReference type="NCBI Taxonomy" id="28051"/>
    <lineage>
        <taxon>Bacteria</taxon>
        <taxon>Bacillati</taxon>
        <taxon>Bacillota</taxon>
        <taxon>Clostridia</taxon>
        <taxon>Lachnospirales</taxon>
        <taxon>Lachnospiraceae</taxon>
        <taxon>Lachnospira</taxon>
    </lineage>
</organism>
<dbReference type="GO" id="GO:0004519">
    <property type="term" value="F:endonuclease activity"/>
    <property type="evidence" value="ECO:0007669"/>
    <property type="project" value="UniProtKB-KW"/>
</dbReference>
<keyword evidence="1" id="KW-0540">Nuclease</keyword>
<dbReference type="PANTHER" id="PTHR38733:SF1">
    <property type="entry name" value="TYPE IV METHYL-DIRECTED RESTRICTION ENZYME ECOKMCRBC"/>
    <property type="match status" value="1"/>
</dbReference>
<dbReference type="Proteomes" id="UP000236726">
    <property type="component" value="Unassembled WGS sequence"/>
</dbReference>
<keyword evidence="1" id="KW-0255">Endonuclease</keyword>
<dbReference type="InterPro" id="IPR019292">
    <property type="entry name" value="McrC"/>
</dbReference>
<dbReference type="Pfam" id="PF10117">
    <property type="entry name" value="McrBC"/>
    <property type="match status" value="1"/>
</dbReference>
<dbReference type="AlphaFoldDB" id="A0A1H5U3I8"/>
<sequence length="495" mass="58105">MVLDRYEYSKISNAKLPVSWQSQSSLEELSDFLQKNWEQRSVFYEDGEVKSQQQFIDFIGSGGIRTKKYIGTIVYKGEQLNIYPRVFSTEKDDHDTDDLTQKHMMLNLVKWIEYCNKLNYPFINISSELNDSEDLRELFITLYIGYVRSAVERGLYYQYVDETEDCTSIKGKFDIKDYMILKIPTGSADKFRCTYSKFEFDNKVNQIIKCTCKQLINMTSKKNQKVLRTILVRMNDVSDVKCTPNDCNGLRLSKMHRHYEVIISMSKMFLLNKMSNYSMDTNESFCFLFPTDLLFEGFIGGFMKEVLAKAGGKVFLQESKMSLVEKIVYKGKTSGAAFTMRHDILAEYHDKIFVLDTKYKEMSRFEDNPDYEETISKEAKQSDLYQVLEYARKRNIDDVYLLYPMYRYEEKEDDFPVAISESPSGDINVHFIRVPFIYEEDETKTNQQLTDVIHNIFKIDYTVYADSDKEYMIEGSLSSKNDDAKKSLFQKMYIP</sequence>
<evidence type="ECO:0000313" key="1">
    <source>
        <dbReference type="EMBL" id="SEF68801.1"/>
    </source>
</evidence>
<gene>
    <name evidence="1" type="ORF">SAMN05216537_10616</name>
</gene>
<dbReference type="EMBL" id="FNUL01000006">
    <property type="protein sequence ID" value="SEF68801.1"/>
    <property type="molecule type" value="Genomic_DNA"/>
</dbReference>
<accession>A0A1H5U3I8</accession>
<evidence type="ECO:0000313" key="2">
    <source>
        <dbReference type="Proteomes" id="UP000236726"/>
    </source>
</evidence>
<proteinExistence type="predicted"/>
<name>A0A1H5U3I8_9FIRM</name>
<keyword evidence="1" id="KW-0378">Hydrolase</keyword>
<dbReference type="PANTHER" id="PTHR38733">
    <property type="entry name" value="PROTEIN MCRC"/>
    <property type="match status" value="1"/>
</dbReference>
<protein>
    <submittedName>
        <fullName evidence="1">5-methylcytosine-specific restriction endonuclease McrBC, regulatory subunit McrC</fullName>
    </submittedName>
</protein>
<keyword evidence="2" id="KW-1185">Reference proteome</keyword>
<reference evidence="1 2" key="1">
    <citation type="submission" date="2016-10" db="EMBL/GenBank/DDBJ databases">
        <authorList>
            <person name="de Groot N.N."/>
        </authorList>
    </citation>
    <scope>NUCLEOTIDE SEQUENCE [LARGE SCALE GENOMIC DNA]</scope>
    <source>
        <strain evidence="1 2">D15d</strain>
    </source>
</reference>